<evidence type="ECO:0000256" key="1">
    <source>
        <dbReference type="ARBA" id="ARBA00001107"/>
    </source>
</evidence>
<proteinExistence type="inferred from homology"/>
<name>A0A430FPM5_9BIFI</name>
<comment type="caution">
    <text evidence="5">The sequence shown here is derived from an EMBL/GenBank/DDBJ whole genome shotgun (WGS) entry which is preliminary data.</text>
</comment>
<dbReference type="HAMAP" id="MF_00571">
    <property type="entry name" value="GalP_UDP_trans"/>
    <property type="match status" value="1"/>
</dbReference>
<dbReference type="RefSeq" id="WP_125963487.1">
    <property type="nucleotide sequence ID" value="NZ_QXGM01000002.1"/>
</dbReference>
<protein>
    <recommendedName>
        <fullName evidence="3">Galactose-1-phosphate uridylyltransferase</fullName>
        <shortName evidence="3">Gal-1-P uridylyltransferase</shortName>
        <ecNumber evidence="3">2.7.7.12</ecNumber>
    </recommendedName>
    <alternativeName>
        <fullName evidence="3">UDP-glucose--hexose-1-phosphate uridylyltransferase</fullName>
    </alternativeName>
</protein>
<evidence type="ECO:0000256" key="4">
    <source>
        <dbReference type="SAM" id="MobiDB-lite"/>
    </source>
</evidence>
<reference evidence="5 6" key="1">
    <citation type="submission" date="2018-09" db="EMBL/GenBank/DDBJ databases">
        <title>Characterization of the phylogenetic diversity of five novel species belonging to the genus Bifidobacterium.</title>
        <authorList>
            <person name="Lugli G.A."/>
            <person name="Duranti S."/>
            <person name="Milani C."/>
        </authorList>
    </citation>
    <scope>NUCLEOTIDE SEQUENCE [LARGE SCALE GENOMIC DNA]</scope>
    <source>
        <strain evidence="5 6">2036B</strain>
    </source>
</reference>
<dbReference type="OrthoDB" id="2293at2"/>
<dbReference type="AlphaFoldDB" id="A0A430FPM5"/>
<keyword evidence="3 5" id="KW-0808">Transferase</keyword>
<dbReference type="UniPathway" id="UPA00214"/>
<keyword evidence="3" id="KW-0119">Carbohydrate metabolism</keyword>
<accession>A0A430FPM5</accession>
<sequence>MIQHNESVSASIDAFITYARQHLYLDASDEDYTRNRLIELIGFSGYIPSSARTADMGDASTPARKAGTAYPASSAHKVDATNNVFPARKEDAQKPSDSAVACKHGAQCHSDAGNDVDALLRNAITSIRCAGLAEHYDDAALADALLNTVSPVPSRVQQLFAEQEQQHSAMEAMHWLYDFGLHNGYVHGGQLAKNPRFGSHGLIVTINAAKPEFKTMASAGQGNSVQGGYPACTICHANEGFAARNKRTLRTIPVELDGEPWFWQYSPYGYFHEHGICVNMQHTPMHVDRSTFRKLLDFVDRFPDFFLGCNAALPRIGGSVLAHDHYQGGGEQMPMHHAAAVHERASAVDSRVSIAVLDWPGTAMRLTSTDRDALVAIADRIRLAWEQYDNAALHIASHDAQGNRQSAVSPTVIATDHGYELSLILRNNAVSEEHPQGIFHAHEEFWPIKQEPIGLIEAQGLFVLPGRLITQLGELEQALCQGAALPQHLAEFHMVFEETQQLLQGATDEQSVRVAMRDELGSICTRILRNTAVFPDVRETEAFLQQAEV</sequence>
<dbReference type="PANTHER" id="PTHR39191">
    <property type="entry name" value="GALACTOSE-1-PHOSPHATE URIDYLYLTRANSFERASE"/>
    <property type="match status" value="1"/>
</dbReference>
<dbReference type="EMBL" id="QXGM01000002">
    <property type="protein sequence ID" value="RSX54787.1"/>
    <property type="molecule type" value="Genomic_DNA"/>
</dbReference>
<feature type="region of interest" description="Disordered" evidence="4">
    <location>
        <begin position="54"/>
        <end position="73"/>
    </location>
</feature>
<keyword evidence="3" id="KW-0299">Galactose metabolism</keyword>
<dbReference type="GO" id="GO:0008108">
    <property type="term" value="F:UDP-glucose:hexose-1-phosphate uridylyltransferase activity"/>
    <property type="evidence" value="ECO:0007669"/>
    <property type="project" value="UniProtKB-UniRule"/>
</dbReference>
<evidence type="ECO:0000256" key="3">
    <source>
        <dbReference type="HAMAP-Rule" id="MF_00571"/>
    </source>
</evidence>
<organism evidence="5 6">
    <name type="scientific">Bifidobacterium dolichotidis</name>
    <dbReference type="NCBI Taxonomy" id="2306976"/>
    <lineage>
        <taxon>Bacteria</taxon>
        <taxon>Bacillati</taxon>
        <taxon>Actinomycetota</taxon>
        <taxon>Actinomycetes</taxon>
        <taxon>Bifidobacteriales</taxon>
        <taxon>Bifidobacteriaceae</taxon>
        <taxon>Bifidobacterium</taxon>
    </lineage>
</organism>
<comment type="catalytic activity">
    <reaction evidence="1 3">
        <text>alpha-D-galactose 1-phosphate + UDP-alpha-D-glucose = alpha-D-glucose 1-phosphate + UDP-alpha-D-galactose</text>
        <dbReference type="Rhea" id="RHEA:13989"/>
        <dbReference type="ChEBI" id="CHEBI:58336"/>
        <dbReference type="ChEBI" id="CHEBI:58601"/>
        <dbReference type="ChEBI" id="CHEBI:58885"/>
        <dbReference type="ChEBI" id="CHEBI:66914"/>
        <dbReference type="EC" id="2.7.7.12"/>
    </reaction>
</comment>
<comment type="pathway">
    <text evidence="2 3">Carbohydrate metabolism; galactose metabolism.</text>
</comment>
<keyword evidence="6" id="KW-1185">Reference proteome</keyword>
<evidence type="ECO:0000313" key="5">
    <source>
        <dbReference type="EMBL" id="RSX54787.1"/>
    </source>
</evidence>
<keyword evidence="3 5" id="KW-0548">Nucleotidyltransferase</keyword>
<dbReference type="GO" id="GO:0006012">
    <property type="term" value="P:galactose metabolic process"/>
    <property type="evidence" value="ECO:0007669"/>
    <property type="project" value="UniProtKB-UniRule"/>
</dbReference>
<gene>
    <name evidence="3" type="primary">galT</name>
    <name evidence="5" type="ORF">D2E26_0841</name>
</gene>
<dbReference type="Proteomes" id="UP000287609">
    <property type="component" value="Unassembled WGS sequence"/>
</dbReference>
<comment type="subcellular location">
    <subcellularLocation>
        <location evidence="3">Cytoplasm</location>
    </subcellularLocation>
</comment>
<comment type="similarity">
    <text evidence="3">Belongs to the galactose-1-phosphate uridylyltransferase type 2 family.</text>
</comment>
<dbReference type="InterPro" id="IPR000766">
    <property type="entry name" value="GalP_uridyl_Trfase_II"/>
</dbReference>
<dbReference type="EC" id="2.7.7.12" evidence="3"/>
<evidence type="ECO:0000313" key="6">
    <source>
        <dbReference type="Proteomes" id="UP000287609"/>
    </source>
</evidence>
<dbReference type="GO" id="GO:0005737">
    <property type="term" value="C:cytoplasm"/>
    <property type="evidence" value="ECO:0007669"/>
    <property type="project" value="UniProtKB-SubCell"/>
</dbReference>
<evidence type="ECO:0000256" key="2">
    <source>
        <dbReference type="ARBA" id="ARBA00004947"/>
    </source>
</evidence>
<dbReference type="PANTHER" id="PTHR39191:SF1">
    <property type="entry name" value="DUF4922 DOMAIN-CONTAINING PROTEIN"/>
    <property type="match status" value="1"/>
</dbReference>
<keyword evidence="3" id="KW-0963">Cytoplasm</keyword>